<feature type="transmembrane region" description="Helical" evidence="1">
    <location>
        <begin position="7"/>
        <end position="27"/>
    </location>
</feature>
<reference evidence="2 3" key="1">
    <citation type="submission" date="2024-08" db="EMBL/GenBank/DDBJ databases">
        <authorList>
            <person name="Cucini C."/>
            <person name="Frati F."/>
        </authorList>
    </citation>
    <scope>NUCLEOTIDE SEQUENCE [LARGE SCALE GENOMIC DNA]</scope>
</reference>
<dbReference type="EMBL" id="CAXLJM020000046">
    <property type="protein sequence ID" value="CAL8111043.1"/>
    <property type="molecule type" value="Genomic_DNA"/>
</dbReference>
<keyword evidence="1" id="KW-0812">Transmembrane</keyword>
<protein>
    <recommendedName>
        <fullName evidence="4">Secreted protein</fullName>
    </recommendedName>
</protein>
<evidence type="ECO:0000256" key="1">
    <source>
        <dbReference type="SAM" id="Phobius"/>
    </source>
</evidence>
<proteinExistence type="predicted"/>
<evidence type="ECO:0000313" key="3">
    <source>
        <dbReference type="Proteomes" id="UP001642540"/>
    </source>
</evidence>
<keyword evidence="3" id="KW-1185">Reference proteome</keyword>
<organism evidence="2 3">
    <name type="scientific">Orchesella dallaii</name>
    <dbReference type="NCBI Taxonomy" id="48710"/>
    <lineage>
        <taxon>Eukaryota</taxon>
        <taxon>Metazoa</taxon>
        <taxon>Ecdysozoa</taxon>
        <taxon>Arthropoda</taxon>
        <taxon>Hexapoda</taxon>
        <taxon>Collembola</taxon>
        <taxon>Entomobryomorpha</taxon>
        <taxon>Entomobryoidea</taxon>
        <taxon>Orchesellidae</taxon>
        <taxon>Orchesellinae</taxon>
        <taxon>Orchesella</taxon>
    </lineage>
</organism>
<keyword evidence="1" id="KW-1133">Transmembrane helix</keyword>
<evidence type="ECO:0008006" key="4">
    <source>
        <dbReference type="Google" id="ProtNLM"/>
    </source>
</evidence>
<keyword evidence="1" id="KW-0472">Membrane</keyword>
<dbReference type="Proteomes" id="UP001642540">
    <property type="component" value="Unassembled WGS sequence"/>
</dbReference>
<comment type="caution">
    <text evidence="2">The sequence shown here is derived from an EMBL/GenBank/DDBJ whole genome shotgun (WGS) entry which is preliminary data.</text>
</comment>
<sequence>MNIRRLLGVYFFINSFTVFLRLLPVSFSLSGIPCIIRLLKLSFSCTLRTVSCCRSSCIFRELINFSNASILGSDASICCFGMAAASFNVSTFAFSFS</sequence>
<name>A0ABP1QTP2_9HEXA</name>
<gene>
    <name evidence="2" type="ORF">ODALV1_LOCUS14674</name>
</gene>
<accession>A0ABP1QTP2</accession>
<evidence type="ECO:0000313" key="2">
    <source>
        <dbReference type="EMBL" id="CAL8111043.1"/>
    </source>
</evidence>